<dbReference type="InterPro" id="IPR036388">
    <property type="entry name" value="WH-like_DNA-bd_sf"/>
</dbReference>
<dbReference type="EMBL" id="JADNYM010000001">
    <property type="protein sequence ID" value="MBG0737911.1"/>
    <property type="molecule type" value="Genomic_DNA"/>
</dbReference>
<dbReference type="Gene3D" id="1.10.10.10">
    <property type="entry name" value="Winged helix-like DNA-binding domain superfamily/Winged helix DNA-binding domain"/>
    <property type="match status" value="1"/>
</dbReference>
<dbReference type="PROSITE" id="PS51832">
    <property type="entry name" value="HD_GYP"/>
    <property type="match status" value="2"/>
</dbReference>
<dbReference type="InterPro" id="IPR003607">
    <property type="entry name" value="HD/PDEase_dom"/>
</dbReference>
<dbReference type="CDD" id="cd06170">
    <property type="entry name" value="LuxR_C_like"/>
    <property type="match status" value="1"/>
</dbReference>
<dbReference type="PRINTS" id="PR00038">
    <property type="entry name" value="HTHLUXR"/>
</dbReference>
<reference evidence="3 4" key="1">
    <citation type="submission" date="2020-11" db="EMBL/GenBank/DDBJ databases">
        <title>Arthrobacter antarcticus sp. nov., isolated from Antarctic Soil.</title>
        <authorList>
            <person name="Li J."/>
        </authorList>
    </citation>
    <scope>NUCLEOTIDE SEQUENCE [LARGE SCALE GENOMIC DNA]</scope>
    <source>
        <strain evidence="3 4">Z1-20</strain>
    </source>
</reference>
<sequence>MEHMLRASLLGLRIADRAGVGQAGRGRIYYANLLAWIGCHADSFELAALFGDDIGFRADYYMIDSRGLPMFSLMLRRTGSGLPALRRAGLRSRFAATAPTAVRTLIRSHCTSAGQLATKVGLDESMAEILSNTFERWDGKGLPAGRAGVEIPLEMRITQLADTAEVFLRTGGVDAAVAMVRKRRGTQFDPELADLFCAHARGLTENLLDIDPWPAALAAAPEDAVLSGPELDSVLMAIGDFADLKSPHTVGHSRSVAALAAETAREYGSSVEEIEVLRRAGWVHDLGRMGVSNSVWDKKSPLSYVERERLQMYPYLSERILGRVPGMSRVAEVAGAHHERIDGSGYPRGRGGTALDPSQRILAAADAYQTSLEPRPHRPALTPLEAGTRLRAEAGAGRLEEESVDAVLVAAGQQARRRRLLPCGLTDREAEVLRLLCQGLNNREIANTLYIAPKTASNHVEHIYLKIGAGNRVGATLFALDQGLWSGAAGR</sequence>
<dbReference type="SMART" id="SM00471">
    <property type="entry name" value="HDc"/>
    <property type="match status" value="1"/>
</dbReference>
<proteinExistence type="predicted"/>
<comment type="caution">
    <text evidence="3">The sequence shown here is derived from an EMBL/GenBank/DDBJ whole genome shotgun (WGS) entry which is preliminary data.</text>
</comment>
<accession>A0A931CN84</accession>
<dbReference type="CDD" id="cd00077">
    <property type="entry name" value="HDc"/>
    <property type="match status" value="2"/>
</dbReference>
<evidence type="ECO:0000259" key="1">
    <source>
        <dbReference type="PROSITE" id="PS50043"/>
    </source>
</evidence>
<dbReference type="PROSITE" id="PS50043">
    <property type="entry name" value="HTH_LUXR_2"/>
    <property type="match status" value="1"/>
</dbReference>
<organism evidence="3 4">
    <name type="scientific">Arthrobacter terrae</name>
    <dbReference type="NCBI Taxonomy" id="2935737"/>
    <lineage>
        <taxon>Bacteria</taxon>
        <taxon>Bacillati</taxon>
        <taxon>Actinomycetota</taxon>
        <taxon>Actinomycetes</taxon>
        <taxon>Micrococcales</taxon>
        <taxon>Micrococcaceae</taxon>
        <taxon>Arthrobacter</taxon>
    </lineage>
</organism>
<dbReference type="GO" id="GO:0003677">
    <property type="term" value="F:DNA binding"/>
    <property type="evidence" value="ECO:0007669"/>
    <property type="project" value="InterPro"/>
</dbReference>
<dbReference type="InterPro" id="IPR016032">
    <property type="entry name" value="Sig_transdc_resp-reg_C-effctor"/>
</dbReference>
<protein>
    <submittedName>
        <fullName evidence="3">HD domain-containing protein</fullName>
    </submittedName>
</protein>
<gene>
    <name evidence="3" type="ORF">IV500_00455</name>
</gene>
<dbReference type="Pfam" id="PF00196">
    <property type="entry name" value="GerE"/>
    <property type="match status" value="1"/>
</dbReference>
<dbReference type="Gene3D" id="1.10.3210.10">
    <property type="entry name" value="Hypothetical protein af1432"/>
    <property type="match status" value="2"/>
</dbReference>
<keyword evidence="4" id="KW-1185">Reference proteome</keyword>
<evidence type="ECO:0000259" key="2">
    <source>
        <dbReference type="PROSITE" id="PS51832"/>
    </source>
</evidence>
<dbReference type="Proteomes" id="UP000655366">
    <property type="component" value="Unassembled WGS sequence"/>
</dbReference>
<dbReference type="InterPro" id="IPR052020">
    <property type="entry name" value="Cyclic_di-GMP/3'3'-cGAMP_PDE"/>
</dbReference>
<evidence type="ECO:0000313" key="3">
    <source>
        <dbReference type="EMBL" id="MBG0737911.1"/>
    </source>
</evidence>
<evidence type="ECO:0000313" key="4">
    <source>
        <dbReference type="Proteomes" id="UP000655366"/>
    </source>
</evidence>
<feature type="domain" description="HD-GYP" evidence="2">
    <location>
        <begin position="227"/>
        <end position="423"/>
    </location>
</feature>
<dbReference type="InterPro" id="IPR000792">
    <property type="entry name" value="Tscrpt_reg_LuxR_C"/>
</dbReference>
<dbReference type="SMART" id="SM00421">
    <property type="entry name" value="HTH_LUXR"/>
    <property type="match status" value="1"/>
</dbReference>
<dbReference type="SUPFAM" id="SSF46894">
    <property type="entry name" value="C-terminal effector domain of the bipartite response regulators"/>
    <property type="match status" value="1"/>
</dbReference>
<dbReference type="Pfam" id="PF13487">
    <property type="entry name" value="HD_5"/>
    <property type="match status" value="2"/>
</dbReference>
<feature type="domain" description="HD-GYP" evidence="2">
    <location>
        <begin position="1"/>
        <end position="212"/>
    </location>
</feature>
<dbReference type="SUPFAM" id="SSF109604">
    <property type="entry name" value="HD-domain/PDEase-like"/>
    <property type="match status" value="2"/>
</dbReference>
<feature type="domain" description="HTH luxR-type" evidence="1">
    <location>
        <begin position="417"/>
        <end position="483"/>
    </location>
</feature>
<name>A0A931CN84_9MICC</name>
<dbReference type="AlphaFoldDB" id="A0A931CN84"/>
<dbReference type="InterPro" id="IPR037522">
    <property type="entry name" value="HD_GYP_dom"/>
</dbReference>
<dbReference type="PANTHER" id="PTHR45228">
    <property type="entry name" value="CYCLIC DI-GMP PHOSPHODIESTERASE TM_0186-RELATED"/>
    <property type="match status" value="1"/>
</dbReference>
<dbReference type="GO" id="GO:0006355">
    <property type="term" value="P:regulation of DNA-templated transcription"/>
    <property type="evidence" value="ECO:0007669"/>
    <property type="project" value="InterPro"/>
</dbReference>